<evidence type="ECO:0000313" key="3">
    <source>
        <dbReference type="Proteomes" id="UP000799536"/>
    </source>
</evidence>
<comment type="caution">
    <text evidence="2">The sequence shown here is derived from an EMBL/GenBank/DDBJ whole genome shotgun (WGS) entry which is preliminary data.</text>
</comment>
<gene>
    <name evidence="2" type="ORF">GQ43DRAFT_379847</name>
</gene>
<dbReference type="AlphaFoldDB" id="A0A9P4JH79"/>
<evidence type="ECO:0000256" key="1">
    <source>
        <dbReference type="SAM" id="MobiDB-lite"/>
    </source>
</evidence>
<organism evidence="2 3">
    <name type="scientific">Delitschia confertaspora ATCC 74209</name>
    <dbReference type="NCBI Taxonomy" id="1513339"/>
    <lineage>
        <taxon>Eukaryota</taxon>
        <taxon>Fungi</taxon>
        <taxon>Dikarya</taxon>
        <taxon>Ascomycota</taxon>
        <taxon>Pezizomycotina</taxon>
        <taxon>Dothideomycetes</taxon>
        <taxon>Pleosporomycetidae</taxon>
        <taxon>Pleosporales</taxon>
        <taxon>Delitschiaceae</taxon>
        <taxon>Delitschia</taxon>
    </lineage>
</organism>
<feature type="compositionally biased region" description="Pro residues" evidence="1">
    <location>
        <begin position="7"/>
        <end position="23"/>
    </location>
</feature>
<dbReference type="EMBL" id="ML994185">
    <property type="protein sequence ID" value="KAF2197936.1"/>
    <property type="molecule type" value="Genomic_DNA"/>
</dbReference>
<dbReference type="OrthoDB" id="3882258at2759"/>
<dbReference type="SUPFAM" id="SSF81383">
    <property type="entry name" value="F-box domain"/>
    <property type="match status" value="1"/>
</dbReference>
<reference evidence="2" key="1">
    <citation type="journal article" date="2020" name="Stud. Mycol.">
        <title>101 Dothideomycetes genomes: a test case for predicting lifestyles and emergence of pathogens.</title>
        <authorList>
            <person name="Haridas S."/>
            <person name="Albert R."/>
            <person name="Binder M."/>
            <person name="Bloem J."/>
            <person name="Labutti K."/>
            <person name="Salamov A."/>
            <person name="Andreopoulos B."/>
            <person name="Baker S."/>
            <person name="Barry K."/>
            <person name="Bills G."/>
            <person name="Bluhm B."/>
            <person name="Cannon C."/>
            <person name="Castanera R."/>
            <person name="Culley D."/>
            <person name="Daum C."/>
            <person name="Ezra D."/>
            <person name="Gonzalez J."/>
            <person name="Henrissat B."/>
            <person name="Kuo A."/>
            <person name="Liang C."/>
            <person name="Lipzen A."/>
            <person name="Lutzoni F."/>
            <person name="Magnuson J."/>
            <person name="Mondo S."/>
            <person name="Nolan M."/>
            <person name="Ohm R."/>
            <person name="Pangilinan J."/>
            <person name="Park H.-J."/>
            <person name="Ramirez L."/>
            <person name="Alfaro M."/>
            <person name="Sun H."/>
            <person name="Tritt A."/>
            <person name="Yoshinaga Y."/>
            <person name="Zwiers L.-H."/>
            <person name="Turgeon B."/>
            <person name="Goodwin S."/>
            <person name="Spatafora J."/>
            <person name="Crous P."/>
            <person name="Grigoriev I."/>
        </authorList>
    </citation>
    <scope>NUCLEOTIDE SEQUENCE</scope>
    <source>
        <strain evidence="2">ATCC 74209</strain>
    </source>
</reference>
<keyword evidence="3" id="KW-1185">Reference proteome</keyword>
<evidence type="ECO:0000313" key="2">
    <source>
        <dbReference type="EMBL" id="KAF2197936.1"/>
    </source>
</evidence>
<name>A0A9P4JH79_9PLEO</name>
<evidence type="ECO:0008006" key="4">
    <source>
        <dbReference type="Google" id="ProtNLM"/>
    </source>
</evidence>
<dbReference type="InterPro" id="IPR036047">
    <property type="entry name" value="F-box-like_dom_sf"/>
</dbReference>
<protein>
    <recommendedName>
        <fullName evidence="4">F-box domain-containing protein</fullName>
    </recommendedName>
</protein>
<sequence length="141" mass="15980">MSAAARAPPPPPPPPSPPPPPPWRGIDSLPTELFLDIIQYLRPEDYASLALAIYPVLGWHGLAPPITDIFFNRIANSHTMPTMSVGTWPLPTELTDMVLHYLAPTDIIALLFSNRNLLERYVPIMPPETRVLLRRWMILWR</sequence>
<proteinExistence type="predicted"/>
<feature type="region of interest" description="Disordered" evidence="1">
    <location>
        <begin position="1"/>
        <end position="23"/>
    </location>
</feature>
<dbReference type="Proteomes" id="UP000799536">
    <property type="component" value="Unassembled WGS sequence"/>
</dbReference>
<accession>A0A9P4JH79</accession>